<sequence length="158" mass="16715">MARFPSGVVVLTSALPDGTPLGMTCSSLCSVSLSPPLLLVCIRSGSPTLEAIRARGAFAAHLLQEDAQSVSELFSSGAPDRFDRVRWTPEAATGVPHLLDGAHAVADCEVRQCDTMGDHVVVFAGVRQIRIGPEAPRPLVYGLQQYTGLPLRRGVPSP</sequence>
<organism evidence="3 4">
    <name type="scientific">Streptomyces tubbatahanensis</name>
    <dbReference type="NCBI Taxonomy" id="2923272"/>
    <lineage>
        <taxon>Bacteria</taxon>
        <taxon>Bacillati</taxon>
        <taxon>Actinomycetota</taxon>
        <taxon>Actinomycetes</taxon>
        <taxon>Kitasatosporales</taxon>
        <taxon>Streptomycetaceae</taxon>
        <taxon>Streptomyces</taxon>
    </lineage>
</organism>
<dbReference type="SUPFAM" id="SSF50475">
    <property type="entry name" value="FMN-binding split barrel"/>
    <property type="match status" value="1"/>
</dbReference>
<proteinExistence type="predicted"/>
<dbReference type="Pfam" id="PF01613">
    <property type="entry name" value="Flavin_Reduct"/>
    <property type="match status" value="1"/>
</dbReference>
<feature type="domain" description="Flavin reductase like" evidence="2">
    <location>
        <begin position="1"/>
        <end position="148"/>
    </location>
</feature>
<accession>A0ABY3XKV9</accession>
<dbReference type="EMBL" id="CP093846">
    <property type="protein sequence ID" value="UNS95056.1"/>
    <property type="molecule type" value="Genomic_DNA"/>
</dbReference>
<dbReference type="InterPro" id="IPR002563">
    <property type="entry name" value="Flavin_Rdtase-like_dom"/>
</dbReference>
<dbReference type="RefSeq" id="WP_242748411.1">
    <property type="nucleotide sequence ID" value="NZ_CP093846.1"/>
</dbReference>
<protein>
    <submittedName>
        <fullName evidence="3">Flavin reductase family protein</fullName>
    </submittedName>
</protein>
<evidence type="ECO:0000256" key="1">
    <source>
        <dbReference type="ARBA" id="ARBA00023002"/>
    </source>
</evidence>
<reference evidence="3 4" key="1">
    <citation type="journal article" date="2023" name="Microbiol. Spectr.">
        <title>Synergy between Genome Mining, Metabolomics, and Bioinformatics Uncovers Antibacterial Chlorinated Carbazole Alkaloids and Their Biosynthetic Gene Cluster from Streptomyces tubbatahanensis sp. nov., a Novel Actinomycete Isolated from Sulu Sea, Philippines.</title>
        <authorList>
            <person name="Tenebro C.P."/>
            <person name="Trono D.J.V.L."/>
            <person name="Balida L.A.P."/>
            <person name="Bayog L.K.A."/>
            <person name="Bruna J.R."/>
            <person name="Sabido E.M."/>
            <person name="Caspe D.P.C."/>
            <person name="de Los Santos E.L.C."/>
            <person name="Saludes J.P."/>
            <person name="Dalisay D.S."/>
        </authorList>
    </citation>
    <scope>NUCLEOTIDE SEQUENCE [LARGE SCALE GENOMIC DNA]</scope>
    <source>
        <strain evidence="3 4">DSD3025</strain>
    </source>
</reference>
<dbReference type="SMART" id="SM00903">
    <property type="entry name" value="Flavin_Reduct"/>
    <property type="match status" value="1"/>
</dbReference>
<evidence type="ECO:0000313" key="3">
    <source>
        <dbReference type="EMBL" id="UNS95056.1"/>
    </source>
</evidence>
<dbReference type="InterPro" id="IPR050268">
    <property type="entry name" value="NADH-dep_flavin_reductase"/>
</dbReference>
<dbReference type="Gene3D" id="2.30.110.10">
    <property type="entry name" value="Electron Transport, Fmn-binding Protein, Chain A"/>
    <property type="match status" value="1"/>
</dbReference>
<keyword evidence="4" id="KW-1185">Reference proteome</keyword>
<name>A0ABY3XKV9_9ACTN</name>
<keyword evidence="1" id="KW-0560">Oxidoreductase</keyword>
<dbReference type="PANTHER" id="PTHR30466:SF1">
    <property type="entry name" value="FMN REDUCTASE (NADH) RUTF"/>
    <property type="match status" value="1"/>
</dbReference>
<evidence type="ECO:0000313" key="4">
    <source>
        <dbReference type="Proteomes" id="UP001202244"/>
    </source>
</evidence>
<evidence type="ECO:0000259" key="2">
    <source>
        <dbReference type="SMART" id="SM00903"/>
    </source>
</evidence>
<dbReference type="InterPro" id="IPR012349">
    <property type="entry name" value="Split_barrel_FMN-bd"/>
</dbReference>
<dbReference type="Proteomes" id="UP001202244">
    <property type="component" value="Chromosome"/>
</dbReference>
<dbReference type="PANTHER" id="PTHR30466">
    <property type="entry name" value="FLAVIN REDUCTASE"/>
    <property type="match status" value="1"/>
</dbReference>
<gene>
    <name evidence="3" type="ORF">MMF93_00210</name>
</gene>